<reference evidence="1" key="1">
    <citation type="submission" date="2022-11" db="EMBL/GenBank/DDBJ databases">
        <title>Genome Sequence of Nemania bipapillata.</title>
        <authorList>
            <person name="Buettner E."/>
        </authorList>
    </citation>
    <scope>NUCLEOTIDE SEQUENCE</scope>
    <source>
        <strain evidence="1">CP14</strain>
    </source>
</reference>
<dbReference type="EMBL" id="JAPESX010000133">
    <property type="protein sequence ID" value="KAJ8123044.1"/>
    <property type="molecule type" value="Genomic_DNA"/>
</dbReference>
<proteinExistence type="predicted"/>
<protein>
    <submittedName>
        <fullName evidence="1">Uncharacterized protein</fullName>
    </submittedName>
</protein>
<name>A0ACC2J6I1_9PEZI</name>
<evidence type="ECO:0000313" key="1">
    <source>
        <dbReference type="EMBL" id="KAJ8123044.1"/>
    </source>
</evidence>
<sequence>MGVDYRRAPPLPAPTESDSVIATTEIAQSDLSQVADEESHYSLPDDGTPVTIRTGGRRANRSQTSLLIEYFEGGKGSPSGSRATERKPSVRVRLTPSKTRGTNDHIQITETRSSRKTSQPQRAIAATSNLTYSELDVTDPEDAHSMHSYASATEESNVSHNPIEVEIAPGSVHSRRRRKVSSPLIPAADSKSSTYAGGNMSDISAIPTDSFLDGSGPSNTLRDEPYGYGSTPVTNTPAADKTKRRQRTERVEYNDPSVTQKSTKPERRHKSRNKTSTTVEKDIDYRSSPRRKSRGNQKESVVSALDPSVLSSQLTPSHRSYDSHSSSKISINNPKLLETVEDAIRRLILPELDAIKRERSQRETKGAKNRESLSSLTSVTPEDTTTVDKRKSVDTSKTNKSRDREARNDLSPHGSIDEFSYSEELQDDNTTPRRSRDLLTDSALGTAVAAAALGSQSRGEEKRQRRRRRAETPKRDHDENYEDEVVPQAVPPPMPLSSEINPSEMTSLSILSAETDQSHPISEQMIPVQEVARGLASMESMDDATTPTRSPVHTLQTLGTQHANISHGDLRALPRKGPAQAQYIDGYDEEDFNANYSQPQEAYDEDDAFDEPGHLAEPGVYDDGSDFYGSQDVPAPLRYVPYQQERRGLSPIQSVSGYTEGEDYRDSRITHTASEISSPSKSPQRDRDLHSQGSVPSYLPSHEFGDEASSVLSSGLGYRNTVYTDNSDIGPVTSAQAVKFIEGNPEMVHQTFGPESAVASLIDPSMLSGSAGGGQDYSQVSYNENTEELRSRGVSPAKRSTGPMEQAAHSPSPSREREGSTASHQFVEYELDEHGQKVPQSAHRQSPTTSETAITSAAFSRAALLMKKQNQGNESPSNEHREEEFVPEGVSRNRSFKERAKSGYRPDATPRHSIDRLYDHGQPKMTASGLPDFNNPDPAIGYGYEEDELSERRTPSAADERPNETHPDYAEQWPTQTTPTQEATAGFDRSVTPTVNKTAASNRSRGFATDTAPATAQGRAMIASHSRQPSQEQGDEWHDPKRDTLITNPYEGASPIANLPGIDGNMLGAAGYGADTYRGAFHTGSPGMGGADEGYISAAPNEARETINIRGKDTVLPPPTLGNVDDPFYTSKDLRLSGMSQGMQTPLFDPATGTGIDRIQSKDIIALMEHLMVRDAQRNARDTEILFTLVRSAAEMRNSFDDIKKLLADTEDAIVNDVNANTEKSIKRHLGGPRPFPGSSTKSIQGGSQTGTDDLRAKKRNLLRRALQGLSAKGTNDLSRIEDMLIQLLTDVDVLKHQTAGPVGMMSTRAHSIENLQPDITFEHDHGYEPEGNAGTSTASHASQSGHLSIPQSRGASMRAASERKFSDHRISTVPEDEGEEGDLVPLGTPPPTSHGQQLSASSENTPRTTESKKHKSKGSSSFFPKISRWSETTASSIGKAFRSSGSSRKQETAEDLAHQPPSRSGSDLADFDPYQHQDPYGEDKLHSGFSEPALLPQGMDSRGTPGLNQRGAAPMAFATPEDPKYRAHRDSLNLQHPQPRPGQTERFRTALETSAADYDSPMSPRSADWAGSVTSLNRFPQHNTNRYSGNSGANAGIGAEDYNWAGTASPGSQGPARPPKEPLDTHSLDAQTPPNARVNQLLQKQSSPLPYQSVESGYGTATATHVGSYHSGSPRPENRNLSGALGVPTRRPSGPRAMTPSRSEDGERDERRRKRDTFGTVASPSSALSQESETF</sequence>
<accession>A0ACC2J6I1</accession>
<organism evidence="1 2">
    <name type="scientific">Nemania bipapillata</name>
    <dbReference type="NCBI Taxonomy" id="110536"/>
    <lineage>
        <taxon>Eukaryota</taxon>
        <taxon>Fungi</taxon>
        <taxon>Dikarya</taxon>
        <taxon>Ascomycota</taxon>
        <taxon>Pezizomycotina</taxon>
        <taxon>Sordariomycetes</taxon>
        <taxon>Xylariomycetidae</taxon>
        <taxon>Xylariales</taxon>
        <taxon>Xylariaceae</taxon>
        <taxon>Nemania</taxon>
    </lineage>
</organism>
<dbReference type="Proteomes" id="UP001153334">
    <property type="component" value="Unassembled WGS sequence"/>
</dbReference>
<keyword evidence="2" id="KW-1185">Reference proteome</keyword>
<evidence type="ECO:0000313" key="2">
    <source>
        <dbReference type="Proteomes" id="UP001153334"/>
    </source>
</evidence>
<gene>
    <name evidence="1" type="ORF">ONZ43_g912</name>
</gene>
<comment type="caution">
    <text evidence="1">The sequence shown here is derived from an EMBL/GenBank/DDBJ whole genome shotgun (WGS) entry which is preliminary data.</text>
</comment>